<gene>
    <name evidence="1" type="ORF">H5410_003550</name>
</gene>
<evidence type="ECO:0000313" key="1">
    <source>
        <dbReference type="EMBL" id="KAG5631833.1"/>
    </source>
</evidence>
<dbReference type="AlphaFoldDB" id="A0A9J6B575"/>
<protein>
    <submittedName>
        <fullName evidence="1">Uncharacterized protein</fullName>
    </submittedName>
</protein>
<reference evidence="1 2" key="1">
    <citation type="submission" date="2020-09" db="EMBL/GenBank/DDBJ databases">
        <title>De no assembly of potato wild relative species, Solanum commersonii.</title>
        <authorList>
            <person name="Cho K."/>
        </authorList>
    </citation>
    <scope>NUCLEOTIDE SEQUENCE [LARGE SCALE GENOMIC DNA]</scope>
    <source>
        <strain evidence="1">LZ3.2</strain>
        <tissue evidence="1">Leaf</tissue>
    </source>
</reference>
<feature type="non-terminal residue" evidence="1">
    <location>
        <position position="1"/>
    </location>
</feature>
<dbReference type="Proteomes" id="UP000824120">
    <property type="component" value="Chromosome 1"/>
</dbReference>
<name>A0A9J6B575_SOLCO</name>
<proteinExistence type="predicted"/>
<evidence type="ECO:0000313" key="2">
    <source>
        <dbReference type="Proteomes" id="UP000824120"/>
    </source>
</evidence>
<accession>A0A9J6B575</accession>
<keyword evidence="2" id="KW-1185">Reference proteome</keyword>
<dbReference type="EMBL" id="JACXVP010000001">
    <property type="protein sequence ID" value="KAG5631833.1"/>
    <property type="molecule type" value="Genomic_DNA"/>
</dbReference>
<sequence>MNAHNKTQFTYASINCVLKDSSCDTPITKDSHARNTCYLCNQAQQEISKCPNIKNDFIFTHKGLPLFSNRLSIQITQDQKGLSKALMGLSAK</sequence>
<comment type="caution">
    <text evidence="1">The sequence shown here is derived from an EMBL/GenBank/DDBJ whole genome shotgun (WGS) entry which is preliminary data.</text>
</comment>
<organism evidence="1 2">
    <name type="scientific">Solanum commersonii</name>
    <name type="common">Commerson's wild potato</name>
    <name type="synonym">Commerson's nightshade</name>
    <dbReference type="NCBI Taxonomy" id="4109"/>
    <lineage>
        <taxon>Eukaryota</taxon>
        <taxon>Viridiplantae</taxon>
        <taxon>Streptophyta</taxon>
        <taxon>Embryophyta</taxon>
        <taxon>Tracheophyta</taxon>
        <taxon>Spermatophyta</taxon>
        <taxon>Magnoliopsida</taxon>
        <taxon>eudicotyledons</taxon>
        <taxon>Gunneridae</taxon>
        <taxon>Pentapetalae</taxon>
        <taxon>asterids</taxon>
        <taxon>lamiids</taxon>
        <taxon>Solanales</taxon>
        <taxon>Solanaceae</taxon>
        <taxon>Solanoideae</taxon>
        <taxon>Solaneae</taxon>
        <taxon>Solanum</taxon>
    </lineage>
</organism>